<evidence type="ECO:0000313" key="3">
    <source>
        <dbReference type="Proteomes" id="UP000747542"/>
    </source>
</evidence>
<dbReference type="PROSITE" id="PS51257">
    <property type="entry name" value="PROKAR_LIPOPROTEIN"/>
    <property type="match status" value="1"/>
</dbReference>
<name>A0A8J5J7Q2_HOMAM</name>
<evidence type="ECO:0000256" key="1">
    <source>
        <dbReference type="SAM" id="SignalP"/>
    </source>
</evidence>
<proteinExistence type="predicted"/>
<dbReference type="EMBL" id="JAHLQT010045000">
    <property type="protein sequence ID" value="KAG7154172.1"/>
    <property type="molecule type" value="Genomic_DNA"/>
</dbReference>
<accession>A0A8J5J7Q2</accession>
<protein>
    <submittedName>
        <fullName evidence="2">Uncharacterized protein</fullName>
    </submittedName>
</protein>
<keyword evidence="1" id="KW-0732">Signal</keyword>
<reference evidence="2" key="1">
    <citation type="journal article" date="2021" name="Sci. Adv.">
        <title>The American lobster genome reveals insights on longevity, neural, and immune adaptations.</title>
        <authorList>
            <person name="Polinski J.M."/>
            <person name="Zimin A.V."/>
            <person name="Clark K.F."/>
            <person name="Kohn A.B."/>
            <person name="Sadowski N."/>
            <person name="Timp W."/>
            <person name="Ptitsyn A."/>
            <person name="Khanna P."/>
            <person name="Romanova D.Y."/>
            <person name="Williams P."/>
            <person name="Greenwood S.J."/>
            <person name="Moroz L.L."/>
            <person name="Walt D.R."/>
            <person name="Bodnar A.G."/>
        </authorList>
    </citation>
    <scope>NUCLEOTIDE SEQUENCE</scope>
    <source>
        <strain evidence="2">GMGI-L3</strain>
    </source>
</reference>
<keyword evidence="3" id="KW-1185">Reference proteome</keyword>
<organism evidence="2 3">
    <name type="scientific">Homarus americanus</name>
    <name type="common">American lobster</name>
    <dbReference type="NCBI Taxonomy" id="6706"/>
    <lineage>
        <taxon>Eukaryota</taxon>
        <taxon>Metazoa</taxon>
        <taxon>Ecdysozoa</taxon>
        <taxon>Arthropoda</taxon>
        <taxon>Crustacea</taxon>
        <taxon>Multicrustacea</taxon>
        <taxon>Malacostraca</taxon>
        <taxon>Eumalacostraca</taxon>
        <taxon>Eucarida</taxon>
        <taxon>Decapoda</taxon>
        <taxon>Pleocyemata</taxon>
        <taxon>Astacidea</taxon>
        <taxon>Nephropoidea</taxon>
        <taxon>Nephropidae</taxon>
        <taxon>Homarus</taxon>
    </lineage>
</organism>
<gene>
    <name evidence="2" type="ORF">Hamer_G020481</name>
</gene>
<feature type="signal peptide" evidence="1">
    <location>
        <begin position="1"/>
        <end position="23"/>
    </location>
</feature>
<comment type="caution">
    <text evidence="2">The sequence shown here is derived from an EMBL/GenBank/DDBJ whole genome shotgun (WGS) entry which is preliminary data.</text>
</comment>
<dbReference type="AlphaFoldDB" id="A0A8J5J7Q2"/>
<evidence type="ECO:0000313" key="2">
    <source>
        <dbReference type="EMBL" id="KAG7154172.1"/>
    </source>
</evidence>
<dbReference type="Proteomes" id="UP000747542">
    <property type="component" value="Unassembled WGS sequence"/>
</dbReference>
<sequence>MMVKTTLLVVVWAACFLPVHVRGGFWPSSSDYVDYLIQYCRLTTIPPPGLCVMDNMLLFQVAKTCYGPDVAVFLENIGREVGLKCWMEQWDQWYGWSAPQAQQRRKKRNILKMPVSPTDSLLECNLRGLKLLNPETSQMDYEVVEDWIAEFITDPELRAGLLEKSEECRSLDIPMSNFGLKEPYDPVIKGLLAFKTYTDCMNVGGMALCMKKESKLVKEKLKSL</sequence>
<feature type="chain" id="PRO_5035267266" evidence="1">
    <location>
        <begin position="24"/>
        <end position="224"/>
    </location>
</feature>